<sequence length="55" mass="5435">MEDATDSNGGARKSDGSVFCVTHGELAVGGGWLAIGGGWLARSASSRLAVGARDG</sequence>
<dbReference type="Proteomes" id="UP001187192">
    <property type="component" value="Unassembled WGS sequence"/>
</dbReference>
<accession>A0AA88DDR3</accession>
<dbReference type="AlphaFoldDB" id="A0AA88DDR3"/>
<protein>
    <submittedName>
        <fullName evidence="1">Uncharacterized protein</fullName>
    </submittedName>
</protein>
<evidence type="ECO:0000313" key="1">
    <source>
        <dbReference type="EMBL" id="GMN54325.1"/>
    </source>
</evidence>
<reference evidence="1" key="1">
    <citation type="submission" date="2023-07" db="EMBL/GenBank/DDBJ databases">
        <title>draft genome sequence of fig (Ficus carica).</title>
        <authorList>
            <person name="Takahashi T."/>
            <person name="Nishimura K."/>
        </authorList>
    </citation>
    <scope>NUCLEOTIDE SEQUENCE</scope>
</reference>
<comment type="caution">
    <text evidence="1">The sequence shown here is derived from an EMBL/GenBank/DDBJ whole genome shotgun (WGS) entry which is preliminary data.</text>
</comment>
<dbReference type="EMBL" id="BTGU01000050">
    <property type="protein sequence ID" value="GMN54325.1"/>
    <property type="molecule type" value="Genomic_DNA"/>
</dbReference>
<evidence type="ECO:0000313" key="2">
    <source>
        <dbReference type="Proteomes" id="UP001187192"/>
    </source>
</evidence>
<gene>
    <name evidence="1" type="ORF">TIFTF001_023464</name>
</gene>
<keyword evidence="2" id="KW-1185">Reference proteome</keyword>
<proteinExistence type="predicted"/>
<name>A0AA88DDR3_FICCA</name>
<organism evidence="1 2">
    <name type="scientific">Ficus carica</name>
    <name type="common">Common fig</name>
    <dbReference type="NCBI Taxonomy" id="3494"/>
    <lineage>
        <taxon>Eukaryota</taxon>
        <taxon>Viridiplantae</taxon>
        <taxon>Streptophyta</taxon>
        <taxon>Embryophyta</taxon>
        <taxon>Tracheophyta</taxon>
        <taxon>Spermatophyta</taxon>
        <taxon>Magnoliopsida</taxon>
        <taxon>eudicotyledons</taxon>
        <taxon>Gunneridae</taxon>
        <taxon>Pentapetalae</taxon>
        <taxon>rosids</taxon>
        <taxon>fabids</taxon>
        <taxon>Rosales</taxon>
        <taxon>Moraceae</taxon>
        <taxon>Ficeae</taxon>
        <taxon>Ficus</taxon>
    </lineage>
</organism>